<dbReference type="EMBL" id="CAMPGE010015807">
    <property type="protein sequence ID" value="CAI2374408.1"/>
    <property type="molecule type" value="Genomic_DNA"/>
</dbReference>
<gene>
    <name evidence="1" type="ORF">ECRASSUSDP1_LOCUS15760</name>
</gene>
<keyword evidence="2" id="KW-1185">Reference proteome</keyword>
<organism evidence="1 2">
    <name type="scientific">Euplotes crassus</name>
    <dbReference type="NCBI Taxonomy" id="5936"/>
    <lineage>
        <taxon>Eukaryota</taxon>
        <taxon>Sar</taxon>
        <taxon>Alveolata</taxon>
        <taxon>Ciliophora</taxon>
        <taxon>Intramacronucleata</taxon>
        <taxon>Spirotrichea</taxon>
        <taxon>Hypotrichia</taxon>
        <taxon>Euplotida</taxon>
        <taxon>Euplotidae</taxon>
        <taxon>Moneuplotes</taxon>
    </lineage>
</organism>
<evidence type="ECO:0000313" key="2">
    <source>
        <dbReference type="Proteomes" id="UP001295684"/>
    </source>
</evidence>
<dbReference type="AlphaFoldDB" id="A0AAD2CZA0"/>
<comment type="caution">
    <text evidence="1">The sequence shown here is derived from an EMBL/GenBank/DDBJ whole genome shotgun (WGS) entry which is preliminary data.</text>
</comment>
<reference evidence="1" key="1">
    <citation type="submission" date="2023-07" db="EMBL/GenBank/DDBJ databases">
        <authorList>
            <consortium name="AG Swart"/>
            <person name="Singh M."/>
            <person name="Singh A."/>
            <person name="Seah K."/>
            <person name="Emmerich C."/>
        </authorList>
    </citation>
    <scope>NUCLEOTIDE SEQUENCE</scope>
    <source>
        <strain evidence="1">DP1</strain>
    </source>
</reference>
<evidence type="ECO:0000313" key="1">
    <source>
        <dbReference type="EMBL" id="CAI2374408.1"/>
    </source>
</evidence>
<accession>A0AAD2CZA0</accession>
<dbReference type="Proteomes" id="UP001295684">
    <property type="component" value="Unassembled WGS sequence"/>
</dbReference>
<protein>
    <submittedName>
        <fullName evidence="1">Uncharacterized protein</fullName>
    </submittedName>
</protein>
<name>A0AAD2CZA0_EUPCR</name>
<proteinExistence type="predicted"/>
<sequence>MEYQGEDTIPHFSCIIKVSDTSRACSSTSKSPEKYSQACKRVSSVSSPSFIKIKAADVYQKSEGNCYRSDELSEYKNQQTSKIRGRDIYQSLRLKFKDWNVQNLIPKENGPLTVEYSDKYTDLAPICFLNKNKQRELRSKSNQKSSRSFQNATMVINSSINNHGVGTKSLTSSRTRLEPAQSRGKIIIEPKKRVIQNASHKMKIINNVRLIKCIRQKIITNEIKIKESRL</sequence>